<keyword evidence="4 5" id="KW-0732">Signal</keyword>
<dbReference type="SUPFAM" id="SSF53850">
    <property type="entry name" value="Periplasmic binding protein-like II"/>
    <property type="match status" value="1"/>
</dbReference>
<evidence type="ECO:0000256" key="2">
    <source>
        <dbReference type="ARBA" id="ARBA00008520"/>
    </source>
</evidence>
<feature type="signal peptide" evidence="5">
    <location>
        <begin position="1"/>
        <end position="25"/>
    </location>
</feature>
<comment type="subcellular location">
    <subcellularLocation>
        <location evidence="1">Cell envelope</location>
    </subcellularLocation>
</comment>
<proteinExistence type="inferred from homology"/>
<name>A0ABS5NYX3_9BACI</name>
<keyword evidence="7" id="KW-1185">Reference proteome</keyword>
<gene>
    <name evidence="6" type="ORF">KHA94_23335</name>
</gene>
<evidence type="ECO:0000313" key="7">
    <source>
        <dbReference type="Proteomes" id="UP000681027"/>
    </source>
</evidence>
<dbReference type="InterPro" id="IPR006059">
    <property type="entry name" value="SBP"/>
</dbReference>
<comment type="caution">
    <text evidence="6">The sequence shown here is derived from an EMBL/GenBank/DDBJ whole genome shotgun (WGS) entry which is preliminary data.</text>
</comment>
<evidence type="ECO:0000256" key="5">
    <source>
        <dbReference type="SAM" id="SignalP"/>
    </source>
</evidence>
<evidence type="ECO:0000313" key="6">
    <source>
        <dbReference type="EMBL" id="MBS4193046.1"/>
    </source>
</evidence>
<comment type="similarity">
    <text evidence="2">Belongs to the bacterial solute-binding protein 1 family.</text>
</comment>
<dbReference type="EMBL" id="JAGYPM010000008">
    <property type="protein sequence ID" value="MBS4193046.1"/>
    <property type="molecule type" value="Genomic_DNA"/>
</dbReference>
<dbReference type="Pfam" id="PF13416">
    <property type="entry name" value="SBP_bac_8"/>
    <property type="match status" value="1"/>
</dbReference>
<evidence type="ECO:0000256" key="3">
    <source>
        <dbReference type="ARBA" id="ARBA00022448"/>
    </source>
</evidence>
<accession>A0ABS5NYX3</accession>
<protein>
    <submittedName>
        <fullName evidence="6">ABC transporter substrate-binding protein</fullName>
    </submittedName>
</protein>
<dbReference type="Proteomes" id="UP000681027">
    <property type="component" value="Unassembled WGS sequence"/>
</dbReference>
<sequence>MKKWSSILISILFVLLLAACNSSSSTEEKEEKQQETKETTGKVQEPVEIEFWHAMSGNLETALTKITDDFNSQNDSINVKLVNQGGYGDLSQKIMAAAKANTLPTISQAYEDWTTEYIQNNLVADLTPYINDKENGFTEEELNDIVDVFRDANMWDGKYYSMPFNKSTRILFYNKGLLEEANVEPPTTWDELEAAAKKLTGSKDGKNIVGMGFENGVGHELPAWVKQAGGEFIDEKEGKVLFNSPEGIEALSFINSMIQDGTARLAGEDGYMSGPFTRGDVAMYIGSSAGISYVAKDAEGNIEWSAAPIPKGKEAANAFMGTNINIFQSATDEQKTAAWEYIKFLINTENTTYWAKETGYLPVRYSALESEDWKKYIEEVPVYGVGQQQLDSGFFDPRMVGAYGIKNAINKEVELVLLGQKTVEQGLADAEKAAQAELDKVK</sequence>
<evidence type="ECO:0000256" key="4">
    <source>
        <dbReference type="ARBA" id="ARBA00022729"/>
    </source>
</evidence>
<dbReference type="RefSeq" id="WP_213104489.1">
    <property type="nucleotide sequence ID" value="NZ_JAGYPM010000008.1"/>
</dbReference>
<dbReference type="Gene3D" id="3.40.190.10">
    <property type="entry name" value="Periplasmic binding protein-like II"/>
    <property type="match status" value="2"/>
</dbReference>
<dbReference type="InterPro" id="IPR050490">
    <property type="entry name" value="Bact_solute-bd_prot1"/>
</dbReference>
<dbReference type="PROSITE" id="PS51257">
    <property type="entry name" value="PROKAR_LIPOPROTEIN"/>
    <property type="match status" value="1"/>
</dbReference>
<dbReference type="CDD" id="cd14748">
    <property type="entry name" value="PBP2_UgpB"/>
    <property type="match status" value="1"/>
</dbReference>
<reference evidence="6 7" key="1">
    <citation type="submission" date="2021-05" db="EMBL/GenBank/DDBJ databases">
        <title>Novel Bacillus species.</title>
        <authorList>
            <person name="Liu G."/>
        </authorList>
    </citation>
    <scope>NUCLEOTIDE SEQUENCE [LARGE SCALE GENOMIC DNA]</scope>
    <source>
        <strain evidence="6 7">FJAT-49705</strain>
    </source>
</reference>
<organism evidence="6 7">
    <name type="scientific">Cytobacillus citreus</name>
    <dbReference type="NCBI Taxonomy" id="2833586"/>
    <lineage>
        <taxon>Bacteria</taxon>
        <taxon>Bacillati</taxon>
        <taxon>Bacillota</taxon>
        <taxon>Bacilli</taxon>
        <taxon>Bacillales</taxon>
        <taxon>Bacillaceae</taxon>
        <taxon>Cytobacillus</taxon>
    </lineage>
</organism>
<dbReference type="PANTHER" id="PTHR43649">
    <property type="entry name" value="ARABINOSE-BINDING PROTEIN-RELATED"/>
    <property type="match status" value="1"/>
</dbReference>
<keyword evidence="3" id="KW-0813">Transport</keyword>
<feature type="chain" id="PRO_5047487705" evidence="5">
    <location>
        <begin position="26"/>
        <end position="442"/>
    </location>
</feature>
<dbReference type="PANTHER" id="PTHR43649:SF31">
    <property type="entry name" value="SN-GLYCEROL-3-PHOSPHATE-BINDING PERIPLASMIC PROTEIN UGPB"/>
    <property type="match status" value="1"/>
</dbReference>
<evidence type="ECO:0000256" key="1">
    <source>
        <dbReference type="ARBA" id="ARBA00004196"/>
    </source>
</evidence>